<gene>
    <name evidence="2" type="ORF">ZEAMMB73_Zm00001d005944</name>
</gene>
<feature type="region of interest" description="Disordered" evidence="1">
    <location>
        <begin position="1"/>
        <end position="46"/>
    </location>
</feature>
<proteinExistence type="predicted"/>
<protein>
    <submittedName>
        <fullName evidence="2">Uncharacterized protein</fullName>
    </submittedName>
</protein>
<evidence type="ECO:0000313" key="2">
    <source>
        <dbReference type="EMBL" id="ONM22395.1"/>
    </source>
</evidence>
<evidence type="ECO:0000256" key="1">
    <source>
        <dbReference type="SAM" id="MobiDB-lite"/>
    </source>
</evidence>
<sequence>MQRDQESCQGRRRSGQHGVRVGSSRKIGHRPGRCGRRRRRGAPPPQLLAAADDPYLVSHLLFVGFSSYYATGRKWDGAVIPQLAVYHFLFIKLQNQSATIFMFFAQGADGSRGRGLHGCAVLQEGAEGRR</sequence>
<organism evidence="2">
    <name type="scientific">Zea mays</name>
    <name type="common">Maize</name>
    <dbReference type="NCBI Taxonomy" id="4577"/>
    <lineage>
        <taxon>Eukaryota</taxon>
        <taxon>Viridiplantae</taxon>
        <taxon>Streptophyta</taxon>
        <taxon>Embryophyta</taxon>
        <taxon>Tracheophyta</taxon>
        <taxon>Spermatophyta</taxon>
        <taxon>Magnoliopsida</taxon>
        <taxon>Liliopsida</taxon>
        <taxon>Poales</taxon>
        <taxon>Poaceae</taxon>
        <taxon>PACMAD clade</taxon>
        <taxon>Panicoideae</taxon>
        <taxon>Andropogonodae</taxon>
        <taxon>Andropogoneae</taxon>
        <taxon>Tripsacinae</taxon>
        <taxon>Zea</taxon>
    </lineage>
</organism>
<name>A0A1D6ERN2_MAIZE</name>
<accession>A0A1D6ERN2</accession>
<dbReference type="EMBL" id="CM007648">
    <property type="protein sequence ID" value="ONM22395.1"/>
    <property type="molecule type" value="Genomic_DNA"/>
</dbReference>
<feature type="compositionally biased region" description="Basic residues" evidence="1">
    <location>
        <begin position="26"/>
        <end position="41"/>
    </location>
</feature>
<reference evidence="2" key="1">
    <citation type="submission" date="2015-12" db="EMBL/GenBank/DDBJ databases">
        <title>Update maize B73 reference genome by single molecule sequencing technologies.</title>
        <authorList>
            <consortium name="Maize Genome Sequencing Project"/>
            <person name="Ware D."/>
        </authorList>
    </citation>
    <scope>NUCLEOTIDE SEQUENCE [LARGE SCALE GENOMIC DNA]</scope>
    <source>
        <tissue evidence="2">Seedling</tissue>
    </source>
</reference>
<dbReference type="AlphaFoldDB" id="A0A1D6ERN2"/>